<protein>
    <submittedName>
        <fullName evidence="2">Uncharacterized protein</fullName>
    </submittedName>
</protein>
<reference evidence="2 3" key="1">
    <citation type="submission" date="2011-12" db="EMBL/GenBank/DDBJ databases">
        <title>Complete sequence of Mycobacterium rhodesiae NBB3.</title>
        <authorList>
            <consortium name="US DOE Joint Genome Institute"/>
            <person name="Lucas S."/>
            <person name="Han J."/>
            <person name="Lapidus A."/>
            <person name="Cheng J.-F."/>
            <person name="Goodwin L."/>
            <person name="Pitluck S."/>
            <person name="Peters L."/>
            <person name="Mikhailova N."/>
            <person name="Gu W."/>
            <person name="Detter J.C."/>
            <person name="Han C."/>
            <person name="Tapia R."/>
            <person name="Land M."/>
            <person name="Hauser L."/>
            <person name="Kyrpides N."/>
            <person name="Ivanova N."/>
            <person name="Pagani I."/>
            <person name="Mattes T."/>
            <person name="Holmes A."/>
            <person name="Rutledge P."/>
            <person name="Paulsen I."/>
            <person name="Coleman N."/>
            <person name="Woyke T."/>
        </authorList>
    </citation>
    <scope>NUCLEOTIDE SEQUENCE [LARGE SCALE GENOMIC DNA]</scope>
    <source>
        <strain evidence="2 3">NBB3</strain>
    </source>
</reference>
<gene>
    <name evidence="2" type="ordered locus">MycrhN_0311</name>
</gene>
<evidence type="ECO:0000313" key="2">
    <source>
        <dbReference type="EMBL" id="AEV70953.1"/>
    </source>
</evidence>
<dbReference type="Proteomes" id="UP000005442">
    <property type="component" value="Chromosome"/>
</dbReference>
<organism evidence="2 3">
    <name type="scientific">Mycolicibacterium rhodesiae (strain NBB3)</name>
    <name type="common">Mycobacterium rhodesiae</name>
    <dbReference type="NCBI Taxonomy" id="710685"/>
    <lineage>
        <taxon>Bacteria</taxon>
        <taxon>Bacillati</taxon>
        <taxon>Actinomycetota</taxon>
        <taxon>Actinomycetes</taxon>
        <taxon>Mycobacteriales</taxon>
        <taxon>Mycobacteriaceae</taxon>
        <taxon>Mycolicibacterium</taxon>
    </lineage>
</organism>
<sequence>MLKRPVCKAVGLARSTYRRLLLTQVPTDPGPKRGLAVRYDERSGMNTNKVYRLARGVTRGAVHSPRKRAEASSVLSVRPSEEGLSRGLPPVDSAIRGKAAKTASMFDNTQDSRDLIQTIARSPARRSSRTSAQTVFASDGGLPIMLWMYNCPYLILKSGNGLATTRSEWPKFRQAPLRHHYIDRSTFAYLESACFAFTENTPYEARGAIGGFRRNVTPATVTAW</sequence>
<accession>G8RIW5</accession>
<feature type="region of interest" description="Disordered" evidence="1">
    <location>
        <begin position="58"/>
        <end position="92"/>
    </location>
</feature>
<evidence type="ECO:0000313" key="3">
    <source>
        <dbReference type="Proteomes" id="UP000005442"/>
    </source>
</evidence>
<dbReference type="HOGENOM" id="CLU_1233908_0_0_11"/>
<dbReference type="EMBL" id="CP003169">
    <property type="protein sequence ID" value="AEV70953.1"/>
    <property type="molecule type" value="Genomic_DNA"/>
</dbReference>
<proteinExistence type="predicted"/>
<evidence type="ECO:0000256" key="1">
    <source>
        <dbReference type="SAM" id="MobiDB-lite"/>
    </source>
</evidence>
<name>G8RIW5_MYCRN</name>
<dbReference type="AlphaFoldDB" id="G8RIW5"/>
<keyword evidence="3" id="KW-1185">Reference proteome</keyword>
<dbReference type="KEGG" id="mrh:MycrhN_0311"/>